<feature type="transmembrane region" description="Helical" evidence="5">
    <location>
        <begin position="252"/>
        <end position="272"/>
    </location>
</feature>
<dbReference type="AlphaFoldDB" id="A0A1H7VKI8"/>
<feature type="transmembrane region" description="Helical" evidence="5">
    <location>
        <begin position="21"/>
        <end position="39"/>
    </location>
</feature>
<dbReference type="NCBIfam" id="TIGR00367">
    <property type="entry name" value="calcium/sodium antiporter"/>
    <property type="match status" value="1"/>
</dbReference>
<evidence type="ECO:0000256" key="1">
    <source>
        <dbReference type="ARBA" id="ARBA00004141"/>
    </source>
</evidence>
<feature type="transmembrane region" description="Helical" evidence="5">
    <location>
        <begin position="84"/>
        <end position="108"/>
    </location>
</feature>
<proteinExistence type="predicted"/>
<evidence type="ECO:0000313" key="8">
    <source>
        <dbReference type="Proteomes" id="UP000199582"/>
    </source>
</evidence>
<keyword evidence="2 5" id="KW-0812">Transmembrane</keyword>
<reference evidence="7 8" key="1">
    <citation type="submission" date="2016-10" db="EMBL/GenBank/DDBJ databases">
        <authorList>
            <person name="de Groot N.N."/>
        </authorList>
    </citation>
    <scope>NUCLEOTIDE SEQUENCE [LARGE SCALE GENOMIC DNA]</scope>
    <source>
        <strain evidence="7 8">DSM 100674</strain>
    </source>
</reference>
<dbReference type="InterPro" id="IPR004481">
    <property type="entry name" value="K/Na/Ca-exchanger"/>
</dbReference>
<dbReference type="Gene3D" id="1.20.1420.30">
    <property type="entry name" value="NCX, central ion-binding region"/>
    <property type="match status" value="1"/>
</dbReference>
<evidence type="ECO:0000256" key="5">
    <source>
        <dbReference type="SAM" id="Phobius"/>
    </source>
</evidence>
<dbReference type="GO" id="GO:0008273">
    <property type="term" value="F:calcium, potassium:sodium antiporter activity"/>
    <property type="evidence" value="ECO:0007669"/>
    <property type="project" value="TreeGrafter"/>
</dbReference>
<keyword evidence="8" id="KW-1185">Reference proteome</keyword>
<keyword evidence="3 5" id="KW-1133">Transmembrane helix</keyword>
<feature type="domain" description="Sodium/calcium exchanger membrane region" evidence="6">
    <location>
        <begin position="184"/>
        <end position="321"/>
    </location>
</feature>
<protein>
    <submittedName>
        <fullName evidence="7">Cation:H+ antiporter</fullName>
    </submittedName>
</protein>
<feature type="transmembrane region" description="Helical" evidence="5">
    <location>
        <begin position="120"/>
        <end position="137"/>
    </location>
</feature>
<dbReference type="Gene3D" id="6.10.280.80">
    <property type="entry name" value="NCX, peripheral helical region"/>
    <property type="match status" value="1"/>
</dbReference>
<evidence type="ECO:0000259" key="6">
    <source>
        <dbReference type="Pfam" id="PF01699"/>
    </source>
</evidence>
<feature type="transmembrane region" description="Helical" evidence="5">
    <location>
        <begin position="51"/>
        <end position="72"/>
    </location>
</feature>
<feature type="transmembrane region" description="Helical" evidence="5">
    <location>
        <begin position="143"/>
        <end position="160"/>
    </location>
</feature>
<accession>A0A1H7VKI8</accession>
<feature type="transmembrane region" description="Helical" evidence="5">
    <location>
        <begin position="172"/>
        <end position="196"/>
    </location>
</feature>
<feature type="transmembrane region" description="Helical" evidence="5">
    <location>
        <begin position="278"/>
        <end position="299"/>
    </location>
</feature>
<evidence type="ECO:0000256" key="4">
    <source>
        <dbReference type="ARBA" id="ARBA00023136"/>
    </source>
</evidence>
<dbReference type="STRING" id="1287727.SAMN05443999_112115"/>
<name>A0A1H7VKI8_9RHOB</name>
<evidence type="ECO:0000313" key="7">
    <source>
        <dbReference type="EMBL" id="SEM09409.1"/>
    </source>
</evidence>
<comment type="subcellular location">
    <subcellularLocation>
        <location evidence="1">Membrane</location>
        <topology evidence="1">Multi-pass membrane protein</topology>
    </subcellularLocation>
</comment>
<dbReference type="InterPro" id="IPR044880">
    <property type="entry name" value="NCX_ion-bd_dom_sf"/>
</dbReference>
<dbReference type="Pfam" id="PF01699">
    <property type="entry name" value="Na_Ca_ex"/>
    <property type="match status" value="2"/>
</dbReference>
<dbReference type="PANTHER" id="PTHR10846:SF8">
    <property type="entry name" value="INNER MEMBRANE PROTEIN YRBG"/>
    <property type="match status" value="1"/>
</dbReference>
<dbReference type="GO" id="GO:0006874">
    <property type="term" value="P:intracellular calcium ion homeostasis"/>
    <property type="evidence" value="ECO:0007669"/>
    <property type="project" value="TreeGrafter"/>
</dbReference>
<feature type="domain" description="Sodium/calcium exchanger membrane region" evidence="6">
    <location>
        <begin position="21"/>
        <end position="160"/>
    </location>
</feature>
<dbReference type="PANTHER" id="PTHR10846">
    <property type="entry name" value="SODIUM/POTASSIUM/CALCIUM EXCHANGER"/>
    <property type="match status" value="1"/>
</dbReference>
<dbReference type="GO" id="GO:0005886">
    <property type="term" value="C:plasma membrane"/>
    <property type="evidence" value="ECO:0007669"/>
    <property type="project" value="TreeGrafter"/>
</dbReference>
<sequence>MECTIAAGVDKLPVRVLDLDYLFLLAGLFGLFFGGEALVRGSVGIARRMAISPLLIGLTVVGFGTSTPELLVSVDAAWRGVPDIALGNIVGSNIANILLIIGLSALVWPIRVMGATLRRDTTVMMAAALALVPIFAMGQMNRLSGVILLAGLMTYLIWAYRQSGDAIPDDAGLPAPASVLVSGLWVIGGLIALMVGARLLVDGAVSIARSYGISEAFIGLTIVAVGTSLPELATSVIAAFRRQSEIAIGNIVGSNIFNVLCILGVTALIAPIPVASRFLTFDLPVMIAVSLVLTGLLLARPVIGRGTGAGMLAGYAVYVWAAQG</sequence>
<dbReference type="GO" id="GO:0005262">
    <property type="term" value="F:calcium channel activity"/>
    <property type="evidence" value="ECO:0007669"/>
    <property type="project" value="TreeGrafter"/>
</dbReference>
<evidence type="ECO:0000256" key="2">
    <source>
        <dbReference type="ARBA" id="ARBA00022692"/>
    </source>
</evidence>
<dbReference type="Proteomes" id="UP000199582">
    <property type="component" value="Unassembled WGS sequence"/>
</dbReference>
<organism evidence="7 8">
    <name type="scientific">Roseovarius azorensis</name>
    <dbReference type="NCBI Taxonomy" id="1287727"/>
    <lineage>
        <taxon>Bacteria</taxon>
        <taxon>Pseudomonadati</taxon>
        <taxon>Pseudomonadota</taxon>
        <taxon>Alphaproteobacteria</taxon>
        <taxon>Rhodobacterales</taxon>
        <taxon>Roseobacteraceae</taxon>
        <taxon>Roseovarius</taxon>
    </lineage>
</organism>
<dbReference type="InterPro" id="IPR004837">
    <property type="entry name" value="NaCa_Exmemb"/>
</dbReference>
<keyword evidence="4 5" id="KW-0472">Membrane</keyword>
<evidence type="ECO:0000256" key="3">
    <source>
        <dbReference type="ARBA" id="ARBA00022989"/>
    </source>
</evidence>
<dbReference type="EMBL" id="FOAG01000012">
    <property type="protein sequence ID" value="SEM09409.1"/>
    <property type="molecule type" value="Genomic_DNA"/>
</dbReference>
<gene>
    <name evidence="7" type="ORF">SAMN05443999_112115</name>
</gene>